<comment type="caution">
    <text evidence="2">The sequence shown here is derived from an EMBL/GenBank/DDBJ whole genome shotgun (WGS) entry which is preliminary data.</text>
</comment>
<dbReference type="Proteomes" id="UP001143674">
    <property type="component" value="Unassembled WGS sequence"/>
</dbReference>
<organism evidence="2 3">
    <name type="scientific">Ralstonia solanacearum</name>
    <name type="common">Pseudomonas solanacearum</name>
    <dbReference type="NCBI Taxonomy" id="305"/>
    <lineage>
        <taxon>Bacteria</taxon>
        <taxon>Pseudomonadati</taxon>
        <taxon>Pseudomonadota</taxon>
        <taxon>Betaproteobacteria</taxon>
        <taxon>Burkholderiales</taxon>
        <taxon>Burkholderiaceae</taxon>
        <taxon>Ralstonia</taxon>
        <taxon>Ralstonia solanacearum species complex</taxon>
    </lineage>
</organism>
<reference evidence="2" key="1">
    <citation type="submission" date="2021-09" db="EMBL/GenBank/DDBJ databases">
        <title>Genomic analysis of Ralstonia spp.</title>
        <authorList>
            <person name="Aburjaile F."/>
            <person name="Ariute J.C."/>
            <person name="Pais A.K.L."/>
            <person name="Albuquerque G.M.R."/>
            <person name="Silva A.M.F."/>
            <person name="Brenig B."/>
            <person name="Azevedo V."/>
            <person name="Matiuzzi M."/>
            <person name="Ramos R."/>
            <person name="Goes-Neto A."/>
            <person name="Soares S."/>
            <person name="Iseppon A.M.B."/>
            <person name="Souza E."/>
            <person name="Gama M."/>
        </authorList>
    </citation>
    <scope>NUCLEOTIDE SEQUENCE</scope>
    <source>
        <strain evidence="2">B4</strain>
    </source>
</reference>
<protein>
    <submittedName>
        <fullName evidence="2">Type IV secretion protein Rhs</fullName>
    </submittedName>
</protein>
<dbReference type="InterPro" id="IPR031325">
    <property type="entry name" value="RHS_repeat"/>
</dbReference>
<feature type="non-terminal residue" evidence="2">
    <location>
        <position position="79"/>
    </location>
</feature>
<evidence type="ECO:0000256" key="1">
    <source>
        <dbReference type="SAM" id="SignalP"/>
    </source>
</evidence>
<name>A0AAE3T4X2_RALSL</name>
<dbReference type="NCBIfam" id="TIGR01643">
    <property type="entry name" value="YD_repeat_2x"/>
    <property type="match status" value="2"/>
</dbReference>
<dbReference type="EMBL" id="JAIVEX010000010">
    <property type="protein sequence ID" value="MDB0523554.1"/>
    <property type="molecule type" value="Genomic_DNA"/>
</dbReference>
<feature type="signal peptide" evidence="1">
    <location>
        <begin position="1"/>
        <end position="25"/>
    </location>
</feature>
<dbReference type="AlphaFoldDB" id="A0AAE3T4X2"/>
<gene>
    <name evidence="2" type="ORF">LBW55_18275</name>
</gene>
<evidence type="ECO:0000313" key="3">
    <source>
        <dbReference type="Proteomes" id="UP001143674"/>
    </source>
</evidence>
<dbReference type="Gene3D" id="2.180.10.10">
    <property type="entry name" value="RHS repeat-associated core"/>
    <property type="match status" value="1"/>
</dbReference>
<feature type="chain" id="PRO_5042154841" evidence="1">
    <location>
        <begin position="26"/>
        <end position="79"/>
    </location>
</feature>
<keyword evidence="1" id="KW-0732">Signal</keyword>
<sequence>MREHKLYRAISAAVLLTLSSTQVLAQTQVSTTQYAYDTVGNLTQITDPRGLVTTFSYDALGRRTQVQGPPATPGGAAPV</sequence>
<proteinExistence type="predicted"/>
<accession>A0AAE3T4X2</accession>
<dbReference type="InterPro" id="IPR006530">
    <property type="entry name" value="YD"/>
</dbReference>
<dbReference type="RefSeq" id="WP_412771151.1">
    <property type="nucleotide sequence ID" value="NZ_JAIVEX010000010.1"/>
</dbReference>
<evidence type="ECO:0000313" key="2">
    <source>
        <dbReference type="EMBL" id="MDB0523554.1"/>
    </source>
</evidence>
<dbReference type="Pfam" id="PF05593">
    <property type="entry name" value="RHS_repeat"/>
    <property type="match status" value="1"/>
</dbReference>